<organism evidence="1 2">
    <name type="scientific">Porphyromonas gingivalis (strain ATCC BAA-308 / W83)</name>
    <dbReference type="NCBI Taxonomy" id="242619"/>
    <lineage>
        <taxon>Bacteria</taxon>
        <taxon>Pseudomonadati</taxon>
        <taxon>Bacteroidota</taxon>
        <taxon>Bacteroidia</taxon>
        <taxon>Bacteroidales</taxon>
        <taxon>Porphyromonadaceae</taxon>
        <taxon>Porphyromonas</taxon>
    </lineage>
</organism>
<keyword evidence="2" id="KW-1185">Reference proteome</keyword>
<gene>
    <name evidence="1" type="ordered locus">PG_0276</name>
</gene>
<evidence type="ECO:0000313" key="2">
    <source>
        <dbReference type="Proteomes" id="UP000000588"/>
    </source>
</evidence>
<dbReference type="AlphaFoldDB" id="Q7MXC7"/>
<dbReference type="PANTHER" id="PTHR41368:SF1">
    <property type="entry name" value="PROTEIN YGHO"/>
    <property type="match status" value="1"/>
</dbReference>
<protein>
    <recommendedName>
        <fullName evidence="3">N-acetyltransferase</fullName>
    </recommendedName>
</protein>
<reference evidence="1 2" key="1">
    <citation type="journal article" date="2003" name="J. Bacteriol.">
        <title>Complete genome sequence of the oral pathogenic bacterium Porphyromonas gingivalis strain W83.</title>
        <authorList>
            <person name="Nelson K."/>
            <person name="Fleishmann R."/>
            <person name="DeBoy R."/>
            <person name="Paulsen I."/>
            <person name="Fouts D."/>
            <person name="Eisen J."/>
            <person name="Daugherty S."/>
            <person name="Dodson R."/>
            <person name="Durkin A."/>
            <person name="Gwinn M."/>
            <person name="Haft D."/>
            <person name="Kolonay J."/>
            <person name="Nelson W."/>
            <person name="White O."/>
            <person name="Mason T."/>
            <person name="Tallon L."/>
            <person name="Gray J."/>
            <person name="Granger D."/>
            <person name="Tettelin H."/>
            <person name="Dong H."/>
            <person name="Galvin J."/>
            <person name="Duncan M."/>
            <person name="Dewhirst F."/>
            <person name="Fraser C."/>
        </authorList>
    </citation>
    <scope>NUCLEOTIDE SEQUENCE [LARGE SCALE GENOMIC DNA]</scope>
    <source>
        <strain evidence="2">ATCC BAA-308 / W83</strain>
    </source>
</reference>
<dbReference type="EnsemblBacteria" id="AAQ65496">
    <property type="protein sequence ID" value="AAQ65496"/>
    <property type="gene ID" value="PG_0276"/>
</dbReference>
<dbReference type="InterPro" id="IPR039968">
    <property type="entry name" value="BcerS-like"/>
</dbReference>
<sequence length="395" mass="46377">MKGTKSGVTFDYLGKLNTSFMAVEIREVLDKAELKKFVQFNIDLYRNNPYHVPGLIDDEMMTLDKDRNPAFEFCEAIYFLAYREGRIVGRIAGMINHRANETWNQNNARFGFVDFINDNEVVDALFHAVSEWARSKGMDMLQGPMGFTDMDHEGMLIEGFDQLGTMATIYNYAYYPKQLERLGFIKDQDWKEYKIFVPTEIPEKHRRISEIVRQKYGLKTLKFRTRKEVMPYAHRIFRTLNKAYSQLYGFSELSEAQIDYYVNIYIPMVRLDFVTVIVREEDDEVIAFSITMPNLSRALKKAKGSLWPFGFVHLLKALKGRPRVVDLYLIGVLPEYQNKGVNALIFDNMIPIFQKNGVEYAESNPELETNMAVQMQWNYFERKHHKTRRAFIKRL</sequence>
<dbReference type="SUPFAM" id="SSF55729">
    <property type="entry name" value="Acyl-CoA N-acyltransferases (Nat)"/>
    <property type="match status" value="1"/>
</dbReference>
<dbReference type="InterPro" id="IPR016181">
    <property type="entry name" value="Acyl_CoA_acyltransferase"/>
</dbReference>
<proteinExistence type="predicted"/>
<dbReference type="Gene3D" id="3.40.630.30">
    <property type="match status" value="1"/>
</dbReference>
<dbReference type="HOGENOM" id="CLU_053649_0_0_10"/>
<dbReference type="Proteomes" id="UP000000588">
    <property type="component" value="Chromosome"/>
</dbReference>
<evidence type="ECO:0000313" key="1">
    <source>
        <dbReference type="EMBL" id="AAQ65496.1"/>
    </source>
</evidence>
<dbReference type="KEGG" id="pgi:PG_0276"/>
<accession>Q7MXC7</accession>
<evidence type="ECO:0008006" key="3">
    <source>
        <dbReference type="Google" id="ProtNLM"/>
    </source>
</evidence>
<dbReference type="EMBL" id="AE015924">
    <property type="protein sequence ID" value="AAQ65496.1"/>
    <property type="molecule type" value="Genomic_DNA"/>
</dbReference>
<dbReference type="eggNOG" id="COG0456">
    <property type="taxonomic scope" value="Bacteria"/>
</dbReference>
<name>Q7MXC7_PORGI</name>
<dbReference type="PANTHER" id="PTHR41368">
    <property type="entry name" value="PROTEIN YGHO"/>
    <property type="match status" value="1"/>
</dbReference>
<dbReference type="STRING" id="242619.PG_0276"/>